<comment type="caution">
    <text evidence="1">The sequence shown here is derived from an EMBL/GenBank/DDBJ whole genome shotgun (WGS) entry which is preliminary data.</text>
</comment>
<sequence>MTTIDGAHRALRPVTLRYWAGARAAAGVSEETLEAGPTVGDVLDRAVAVHPDLHDVVAVCSVLLAGRAVGREVVVGPDEVLEVLPPFAGG</sequence>
<dbReference type="Pfam" id="PF02597">
    <property type="entry name" value="ThiS"/>
    <property type="match status" value="1"/>
</dbReference>
<dbReference type="InterPro" id="IPR016155">
    <property type="entry name" value="Mopterin_synth/thiamin_S_b"/>
</dbReference>
<dbReference type="Proteomes" id="UP000321793">
    <property type="component" value="Unassembled WGS sequence"/>
</dbReference>
<accession>A0A512SXS1</accession>
<keyword evidence="2" id="KW-1185">Reference proteome</keyword>
<dbReference type="SUPFAM" id="SSF54285">
    <property type="entry name" value="MoaD/ThiS"/>
    <property type="match status" value="1"/>
</dbReference>
<evidence type="ECO:0000313" key="2">
    <source>
        <dbReference type="Proteomes" id="UP000321793"/>
    </source>
</evidence>
<dbReference type="RefSeq" id="WP_186827897.1">
    <property type="nucleotide sequence ID" value="NZ_BAABDN010000001.1"/>
</dbReference>
<dbReference type="AlphaFoldDB" id="A0A512SXS1"/>
<dbReference type="InterPro" id="IPR012675">
    <property type="entry name" value="Beta-grasp_dom_sf"/>
</dbReference>
<protein>
    <submittedName>
        <fullName evidence="1">Thiamine biosynthesis protein ThiS</fullName>
    </submittedName>
</protein>
<name>A0A512SXS1_9MICO</name>
<proteinExistence type="predicted"/>
<gene>
    <name evidence="1" type="ORF">KLO01_07730</name>
</gene>
<dbReference type="Gene3D" id="3.10.20.30">
    <property type="match status" value="1"/>
</dbReference>
<reference evidence="1 2" key="1">
    <citation type="submission" date="2019-07" db="EMBL/GenBank/DDBJ databases">
        <title>Whole genome shotgun sequence of Knoellia locipacati NBRC 109775.</title>
        <authorList>
            <person name="Hosoyama A."/>
            <person name="Uohara A."/>
            <person name="Ohji S."/>
            <person name="Ichikawa N."/>
        </authorList>
    </citation>
    <scope>NUCLEOTIDE SEQUENCE [LARGE SCALE GENOMIC DNA]</scope>
    <source>
        <strain evidence="1 2">NBRC 109775</strain>
    </source>
</reference>
<dbReference type="EMBL" id="BKBA01000003">
    <property type="protein sequence ID" value="GEQ12726.1"/>
    <property type="molecule type" value="Genomic_DNA"/>
</dbReference>
<evidence type="ECO:0000313" key="1">
    <source>
        <dbReference type="EMBL" id="GEQ12726.1"/>
    </source>
</evidence>
<dbReference type="InterPro" id="IPR003749">
    <property type="entry name" value="ThiS/MoaD-like"/>
</dbReference>
<organism evidence="1 2">
    <name type="scientific">Knoellia locipacati</name>
    <dbReference type="NCBI Taxonomy" id="882824"/>
    <lineage>
        <taxon>Bacteria</taxon>
        <taxon>Bacillati</taxon>
        <taxon>Actinomycetota</taxon>
        <taxon>Actinomycetes</taxon>
        <taxon>Micrococcales</taxon>
        <taxon>Intrasporangiaceae</taxon>
        <taxon>Knoellia</taxon>
    </lineage>
</organism>